<organism evidence="11">
    <name type="scientific">Lygus hesperus</name>
    <name type="common">Western plant bug</name>
    <dbReference type="NCBI Taxonomy" id="30085"/>
    <lineage>
        <taxon>Eukaryota</taxon>
        <taxon>Metazoa</taxon>
        <taxon>Ecdysozoa</taxon>
        <taxon>Arthropoda</taxon>
        <taxon>Hexapoda</taxon>
        <taxon>Insecta</taxon>
        <taxon>Pterygota</taxon>
        <taxon>Neoptera</taxon>
        <taxon>Paraneoptera</taxon>
        <taxon>Hemiptera</taxon>
        <taxon>Heteroptera</taxon>
        <taxon>Panheteroptera</taxon>
        <taxon>Cimicomorpha</taxon>
        <taxon>Miridae</taxon>
        <taxon>Mirini</taxon>
        <taxon>Lygus</taxon>
    </lineage>
</organism>
<dbReference type="InterPro" id="IPR013087">
    <property type="entry name" value="Znf_C2H2_type"/>
</dbReference>
<name>A0A0A9Y7J7_LYGHE</name>
<dbReference type="PANTHER" id="PTHR24399:SF23">
    <property type="entry name" value="C2H2-TYPE DOMAIN-CONTAINING PROTEIN"/>
    <property type="match status" value="1"/>
</dbReference>
<dbReference type="EMBL" id="GDHC01000205">
    <property type="protein sequence ID" value="JAQ18424.1"/>
    <property type="molecule type" value="Transcribed_RNA"/>
</dbReference>
<reference evidence="12" key="3">
    <citation type="journal article" date="2016" name="Gigascience">
        <title>De novo construction of an expanded transcriptome assembly for the western tarnished plant bug, Lygus hesperus.</title>
        <authorList>
            <person name="Tassone E.E."/>
            <person name="Geib S.M."/>
            <person name="Hall B."/>
            <person name="Fabrick J.A."/>
            <person name="Brent C.S."/>
            <person name="Hull J.J."/>
        </authorList>
    </citation>
    <scope>NUCLEOTIDE SEQUENCE</scope>
</reference>
<keyword evidence="4" id="KW-0862">Zinc</keyword>
<evidence type="ECO:0000313" key="13">
    <source>
        <dbReference type="EMBL" id="JAQ18424.1"/>
    </source>
</evidence>
<evidence type="ECO:0000256" key="3">
    <source>
        <dbReference type="ARBA" id="ARBA00022737"/>
    </source>
</evidence>
<evidence type="ECO:0000259" key="10">
    <source>
        <dbReference type="PROSITE" id="PS50157"/>
    </source>
</evidence>
<evidence type="ECO:0000256" key="4">
    <source>
        <dbReference type="ARBA" id="ARBA00022833"/>
    </source>
</evidence>
<evidence type="ECO:0000256" key="9">
    <source>
        <dbReference type="SAM" id="MobiDB-lite"/>
    </source>
</evidence>
<dbReference type="GO" id="GO:0001817">
    <property type="term" value="P:regulation of cytokine production"/>
    <property type="evidence" value="ECO:0007669"/>
    <property type="project" value="TreeGrafter"/>
</dbReference>
<dbReference type="PANTHER" id="PTHR24399">
    <property type="entry name" value="ZINC FINGER AND BTB DOMAIN-CONTAINING"/>
    <property type="match status" value="1"/>
</dbReference>
<evidence type="ECO:0000313" key="11">
    <source>
        <dbReference type="EMBL" id="JAG28119.1"/>
    </source>
</evidence>
<dbReference type="GO" id="GO:0001227">
    <property type="term" value="F:DNA-binding transcription repressor activity, RNA polymerase II-specific"/>
    <property type="evidence" value="ECO:0007669"/>
    <property type="project" value="TreeGrafter"/>
</dbReference>
<dbReference type="Pfam" id="PF00096">
    <property type="entry name" value="zf-C2H2"/>
    <property type="match status" value="2"/>
</dbReference>
<dbReference type="Gene3D" id="3.30.160.60">
    <property type="entry name" value="Classic Zinc Finger"/>
    <property type="match status" value="2"/>
</dbReference>
<dbReference type="PROSITE" id="PS50157">
    <property type="entry name" value="ZINC_FINGER_C2H2_2"/>
    <property type="match status" value="2"/>
</dbReference>
<evidence type="ECO:0000313" key="12">
    <source>
        <dbReference type="EMBL" id="JAQ08066.1"/>
    </source>
</evidence>
<comment type="subcellular location">
    <subcellularLocation>
        <location evidence="1">Nucleus</location>
    </subcellularLocation>
</comment>
<keyword evidence="3" id="KW-0677">Repeat</keyword>
<dbReference type="EMBL" id="GBHO01015485">
    <property type="protein sequence ID" value="JAG28119.1"/>
    <property type="molecule type" value="Transcribed_RNA"/>
</dbReference>
<dbReference type="GO" id="GO:0008270">
    <property type="term" value="F:zinc ion binding"/>
    <property type="evidence" value="ECO:0007669"/>
    <property type="project" value="UniProtKB-KW"/>
</dbReference>
<evidence type="ECO:0000256" key="1">
    <source>
        <dbReference type="ARBA" id="ARBA00004123"/>
    </source>
</evidence>
<dbReference type="InterPro" id="IPR036236">
    <property type="entry name" value="Znf_C2H2_sf"/>
</dbReference>
<dbReference type="GO" id="GO:0005654">
    <property type="term" value="C:nucleoplasm"/>
    <property type="evidence" value="ECO:0007669"/>
    <property type="project" value="TreeGrafter"/>
</dbReference>
<proteinExistence type="predicted"/>
<evidence type="ECO:0000256" key="2">
    <source>
        <dbReference type="ARBA" id="ARBA00022723"/>
    </source>
</evidence>
<keyword evidence="5" id="KW-0805">Transcription regulation</keyword>
<reference evidence="11" key="2">
    <citation type="submission" date="2014-07" db="EMBL/GenBank/DDBJ databases">
        <authorList>
            <person name="Hull J."/>
        </authorList>
    </citation>
    <scope>NUCLEOTIDE SEQUENCE</scope>
</reference>
<dbReference type="SUPFAM" id="SSF57667">
    <property type="entry name" value="beta-beta-alpha zinc fingers"/>
    <property type="match status" value="1"/>
</dbReference>
<feature type="domain" description="C2H2-type" evidence="10">
    <location>
        <begin position="224"/>
        <end position="252"/>
    </location>
</feature>
<gene>
    <name evidence="12" type="primary">ZNF582_1</name>
    <name evidence="13" type="synonym">ZNF582_0</name>
    <name evidence="11" type="ORF">CM83_58989</name>
    <name evidence="12" type="ORF">g.49001</name>
    <name evidence="13" type="ORF">g.49005</name>
</gene>
<dbReference type="SMART" id="SM00355">
    <property type="entry name" value="ZnF_C2H2"/>
    <property type="match status" value="2"/>
</dbReference>
<dbReference type="AlphaFoldDB" id="A0A0A9Y7J7"/>
<evidence type="ECO:0000256" key="8">
    <source>
        <dbReference type="PROSITE-ProRule" id="PRU00042"/>
    </source>
</evidence>
<keyword evidence="2" id="KW-0479">Metal-binding</keyword>
<sequence length="334" mass="37175">MLASQFLSVVIDEVDGEQPQPVEIKQEEPESPSSNEIETSDDNICGDSNLIQDLEAICKLPKVLLAECTISLANPEDKLSSTNRQCRFDAYVTPVERPKPRLKPIPLARLQANWKEPDEDPLAGAPVQNIEDLLQGVEAVYSDDEEANGSNKDVYRKMRCRVCRRGFYSEGPAICRRCNSSQGKGQLATDEFIPRGFQCKVCGKVYSQRSVLKKHEVVHSGYRLRCKVCGIDFTQRSSLLRHCKRIHGLQSDSDIPTPLVPPDLRLTGKMMASTSTTKYVAGLADRLNALLSKREDSITLAVTKKPVQTIGPYSMDPHTVMTITPDVIIQTDQD</sequence>
<dbReference type="GO" id="GO:0002682">
    <property type="term" value="P:regulation of immune system process"/>
    <property type="evidence" value="ECO:0007669"/>
    <property type="project" value="TreeGrafter"/>
</dbReference>
<keyword evidence="8" id="KW-0863">Zinc-finger</keyword>
<accession>A0A0A9Y7J7</accession>
<keyword evidence="7" id="KW-0539">Nucleus</keyword>
<evidence type="ECO:0000256" key="7">
    <source>
        <dbReference type="ARBA" id="ARBA00023242"/>
    </source>
</evidence>
<dbReference type="EMBL" id="GDHC01010563">
    <property type="protein sequence ID" value="JAQ08066.1"/>
    <property type="molecule type" value="Transcribed_RNA"/>
</dbReference>
<evidence type="ECO:0000256" key="6">
    <source>
        <dbReference type="ARBA" id="ARBA00023163"/>
    </source>
</evidence>
<evidence type="ECO:0000256" key="5">
    <source>
        <dbReference type="ARBA" id="ARBA00023015"/>
    </source>
</evidence>
<protein>
    <submittedName>
        <fullName evidence="12">Zinc finger protein 582</fullName>
    </submittedName>
</protein>
<feature type="domain" description="C2H2-type" evidence="10">
    <location>
        <begin position="197"/>
        <end position="224"/>
    </location>
</feature>
<dbReference type="PROSITE" id="PS00028">
    <property type="entry name" value="ZINC_FINGER_C2H2_1"/>
    <property type="match status" value="2"/>
</dbReference>
<feature type="region of interest" description="Disordered" evidence="9">
    <location>
        <begin position="15"/>
        <end position="40"/>
    </location>
</feature>
<dbReference type="GO" id="GO:0000978">
    <property type="term" value="F:RNA polymerase II cis-regulatory region sequence-specific DNA binding"/>
    <property type="evidence" value="ECO:0007669"/>
    <property type="project" value="TreeGrafter"/>
</dbReference>
<reference evidence="11" key="1">
    <citation type="journal article" date="2014" name="PLoS ONE">
        <title>Transcriptome-Based Identification of ABC Transporters in the Western Tarnished Plant Bug Lygus hesperus.</title>
        <authorList>
            <person name="Hull J.J."/>
            <person name="Chaney K."/>
            <person name="Geib S.M."/>
            <person name="Fabrick J.A."/>
            <person name="Brent C.S."/>
            <person name="Walsh D."/>
            <person name="Lavine L.C."/>
        </authorList>
    </citation>
    <scope>NUCLEOTIDE SEQUENCE</scope>
</reference>
<keyword evidence="6" id="KW-0804">Transcription</keyword>